<sequence>MDLFYTLSKVLWTLAVPSNFVLFVGVLGLVIVFLGSRRSGLVLIALAVAGQLVMGFSPLSQHLLSPLEERFPPFIPGAERIDGIILLGGAEVPDIALTRGIPAVNDAAERVIVFAALARAYPEAALVFSGTSGVLDGGGPLESAAIREALVDVGIDMARVRFETRARNTAENAAFTRDLVKPNEGARWLLVTSAFHIPRAVGCFRAVGFPVIAAPVDYRTIDPAALNIVYSRAASGMDMTDLAAKEWVGLLAYYMTGKIGDLFPAPIERR</sequence>
<evidence type="ECO:0000259" key="2">
    <source>
        <dbReference type="Pfam" id="PF02698"/>
    </source>
</evidence>
<feature type="domain" description="DUF218" evidence="2">
    <location>
        <begin position="82"/>
        <end position="249"/>
    </location>
</feature>
<keyword evidence="1" id="KW-0812">Transmembrane</keyword>
<keyword evidence="1" id="KW-0472">Membrane</keyword>
<dbReference type="Pfam" id="PF02698">
    <property type="entry name" value="DUF218"/>
    <property type="match status" value="1"/>
</dbReference>
<evidence type="ECO:0000313" key="3">
    <source>
        <dbReference type="EMBL" id="TCT02437.1"/>
    </source>
</evidence>
<dbReference type="GO" id="GO:0000270">
    <property type="term" value="P:peptidoglycan metabolic process"/>
    <property type="evidence" value="ECO:0007669"/>
    <property type="project" value="TreeGrafter"/>
</dbReference>
<dbReference type="Proteomes" id="UP000294664">
    <property type="component" value="Unassembled WGS sequence"/>
</dbReference>
<protein>
    <submittedName>
        <fullName evidence="3">Uncharacterized SAM-binding protein YcdF (DUF218 family)</fullName>
    </submittedName>
</protein>
<gene>
    <name evidence="3" type="ORF">EDC64_11385</name>
</gene>
<keyword evidence="4" id="KW-1185">Reference proteome</keyword>
<dbReference type="GO" id="GO:0043164">
    <property type="term" value="P:Gram-negative-bacterium-type cell wall biogenesis"/>
    <property type="evidence" value="ECO:0007669"/>
    <property type="project" value="TreeGrafter"/>
</dbReference>
<dbReference type="AlphaFoldDB" id="A0A4R3LVH2"/>
<dbReference type="GO" id="GO:0005886">
    <property type="term" value="C:plasma membrane"/>
    <property type="evidence" value="ECO:0007669"/>
    <property type="project" value="TreeGrafter"/>
</dbReference>
<feature type="transmembrane region" description="Helical" evidence="1">
    <location>
        <begin position="41"/>
        <end position="59"/>
    </location>
</feature>
<dbReference type="EMBL" id="SMAI01000013">
    <property type="protein sequence ID" value="TCT02437.1"/>
    <property type="molecule type" value="Genomic_DNA"/>
</dbReference>
<accession>A0A4R3LVH2</accession>
<dbReference type="InterPro" id="IPR051599">
    <property type="entry name" value="Cell_Envelope_Assoc"/>
</dbReference>
<dbReference type="PANTHER" id="PTHR30336:SF4">
    <property type="entry name" value="ENVELOPE BIOGENESIS FACTOR ELYC"/>
    <property type="match status" value="1"/>
</dbReference>
<dbReference type="InterPro" id="IPR014729">
    <property type="entry name" value="Rossmann-like_a/b/a_fold"/>
</dbReference>
<reference evidence="3 4" key="1">
    <citation type="submission" date="2019-03" db="EMBL/GenBank/DDBJ databases">
        <title>Genomic Encyclopedia of Type Strains, Phase IV (KMG-IV): sequencing the most valuable type-strain genomes for metagenomic binning, comparative biology and taxonomic classification.</title>
        <authorList>
            <person name="Goeker M."/>
        </authorList>
    </citation>
    <scope>NUCLEOTIDE SEQUENCE [LARGE SCALE GENOMIC DNA]</scope>
    <source>
        <strain evidence="3 4">DSM 9035</strain>
    </source>
</reference>
<dbReference type="RefSeq" id="WP_132034059.1">
    <property type="nucleotide sequence ID" value="NZ_SMAI01000013.1"/>
</dbReference>
<dbReference type="Gene3D" id="3.40.50.620">
    <property type="entry name" value="HUPs"/>
    <property type="match status" value="1"/>
</dbReference>
<dbReference type="CDD" id="cd06259">
    <property type="entry name" value="YdcF-like"/>
    <property type="match status" value="1"/>
</dbReference>
<organism evidence="3 4">
    <name type="scientific">Aquabacter spiritensis</name>
    <dbReference type="NCBI Taxonomy" id="933073"/>
    <lineage>
        <taxon>Bacteria</taxon>
        <taxon>Pseudomonadati</taxon>
        <taxon>Pseudomonadota</taxon>
        <taxon>Alphaproteobacteria</taxon>
        <taxon>Hyphomicrobiales</taxon>
        <taxon>Xanthobacteraceae</taxon>
        <taxon>Aquabacter</taxon>
    </lineage>
</organism>
<name>A0A4R3LVH2_9HYPH</name>
<comment type="caution">
    <text evidence="3">The sequence shown here is derived from an EMBL/GenBank/DDBJ whole genome shotgun (WGS) entry which is preliminary data.</text>
</comment>
<keyword evidence="1" id="KW-1133">Transmembrane helix</keyword>
<evidence type="ECO:0000313" key="4">
    <source>
        <dbReference type="Proteomes" id="UP000294664"/>
    </source>
</evidence>
<feature type="transmembrane region" description="Helical" evidence="1">
    <location>
        <begin position="12"/>
        <end position="34"/>
    </location>
</feature>
<evidence type="ECO:0000256" key="1">
    <source>
        <dbReference type="SAM" id="Phobius"/>
    </source>
</evidence>
<dbReference type="PANTHER" id="PTHR30336">
    <property type="entry name" value="INNER MEMBRANE PROTEIN, PROBABLE PERMEASE"/>
    <property type="match status" value="1"/>
</dbReference>
<proteinExistence type="predicted"/>
<dbReference type="OrthoDB" id="9809813at2"/>
<dbReference type="InterPro" id="IPR003848">
    <property type="entry name" value="DUF218"/>
</dbReference>